<dbReference type="AlphaFoldDB" id="A0AAV4QWM4"/>
<feature type="compositionally biased region" description="Basic residues" evidence="1">
    <location>
        <begin position="80"/>
        <end position="95"/>
    </location>
</feature>
<evidence type="ECO:0008006" key="4">
    <source>
        <dbReference type="Google" id="ProtNLM"/>
    </source>
</evidence>
<proteinExistence type="predicted"/>
<evidence type="ECO:0000313" key="2">
    <source>
        <dbReference type="EMBL" id="GIY14438.1"/>
    </source>
</evidence>
<protein>
    <recommendedName>
        <fullName evidence="4">Ycf15</fullName>
    </recommendedName>
</protein>
<gene>
    <name evidence="2" type="ORF">CEXT_775621</name>
</gene>
<organism evidence="2 3">
    <name type="scientific">Caerostris extrusa</name>
    <name type="common">Bark spider</name>
    <name type="synonym">Caerostris bankana</name>
    <dbReference type="NCBI Taxonomy" id="172846"/>
    <lineage>
        <taxon>Eukaryota</taxon>
        <taxon>Metazoa</taxon>
        <taxon>Ecdysozoa</taxon>
        <taxon>Arthropoda</taxon>
        <taxon>Chelicerata</taxon>
        <taxon>Arachnida</taxon>
        <taxon>Araneae</taxon>
        <taxon>Araneomorphae</taxon>
        <taxon>Entelegynae</taxon>
        <taxon>Araneoidea</taxon>
        <taxon>Araneidae</taxon>
        <taxon>Caerostris</taxon>
    </lineage>
</organism>
<name>A0AAV4QWM4_CAEEX</name>
<evidence type="ECO:0000313" key="3">
    <source>
        <dbReference type="Proteomes" id="UP001054945"/>
    </source>
</evidence>
<accession>A0AAV4QWM4</accession>
<keyword evidence="3" id="KW-1185">Reference proteome</keyword>
<evidence type="ECO:0000256" key="1">
    <source>
        <dbReference type="SAM" id="MobiDB-lite"/>
    </source>
</evidence>
<sequence>MYQSISPLVFIQLHVHQYPVFQKWRTTGIIIFDFPEPTSAIRRMSKWQEAESTLLPLSPPFAILHRFPRNEKSPGFAFPGKKKKKRKKKASFQIE</sequence>
<dbReference type="EMBL" id="BPLR01007084">
    <property type="protein sequence ID" value="GIY14438.1"/>
    <property type="molecule type" value="Genomic_DNA"/>
</dbReference>
<dbReference type="Proteomes" id="UP001054945">
    <property type="component" value="Unassembled WGS sequence"/>
</dbReference>
<feature type="region of interest" description="Disordered" evidence="1">
    <location>
        <begin position="72"/>
        <end position="95"/>
    </location>
</feature>
<reference evidence="2 3" key="1">
    <citation type="submission" date="2021-06" db="EMBL/GenBank/DDBJ databases">
        <title>Caerostris extrusa draft genome.</title>
        <authorList>
            <person name="Kono N."/>
            <person name="Arakawa K."/>
        </authorList>
    </citation>
    <scope>NUCLEOTIDE SEQUENCE [LARGE SCALE GENOMIC DNA]</scope>
</reference>
<comment type="caution">
    <text evidence="2">The sequence shown here is derived from an EMBL/GenBank/DDBJ whole genome shotgun (WGS) entry which is preliminary data.</text>
</comment>